<protein>
    <submittedName>
        <fullName evidence="1">Aldolase</fullName>
    </submittedName>
</protein>
<dbReference type="SUPFAM" id="SSF53795">
    <property type="entry name" value="PEP carboxykinase-like"/>
    <property type="match status" value="1"/>
</dbReference>
<comment type="caution">
    <text evidence="1">The sequence shown here is derived from an EMBL/GenBank/DDBJ whole genome shotgun (WGS) entry which is preliminary data.</text>
</comment>
<accession>A0A7X5BYX4</accession>
<dbReference type="InterPro" id="IPR027417">
    <property type="entry name" value="P-loop_NTPase"/>
</dbReference>
<dbReference type="Gene3D" id="3.40.50.300">
    <property type="entry name" value="P-loop containing nucleotide triphosphate hydrolases"/>
    <property type="match status" value="1"/>
</dbReference>
<reference evidence="1 2" key="1">
    <citation type="submission" date="2020-01" db="EMBL/GenBank/DDBJ databases">
        <title>Paenibacillus soybeanensis sp. nov. isolated from the nodules of soybean (Glycine max(L.) Merr).</title>
        <authorList>
            <person name="Wang H."/>
        </authorList>
    </citation>
    <scope>NUCLEOTIDE SEQUENCE [LARGE SCALE GENOMIC DNA]</scope>
    <source>
        <strain evidence="1 2">DSM 23054</strain>
    </source>
</reference>
<proteinExistence type="predicted"/>
<gene>
    <name evidence="1" type="ORF">GT003_12880</name>
</gene>
<evidence type="ECO:0000313" key="1">
    <source>
        <dbReference type="EMBL" id="NBC69886.1"/>
    </source>
</evidence>
<evidence type="ECO:0000313" key="2">
    <source>
        <dbReference type="Proteomes" id="UP000558113"/>
    </source>
</evidence>
<dbReference type="EMBL" id="JAAAMU010000005">
    <property type="protein sequence ID" value="NBC69886.1"/>
    <property type="molecule type" value="Genomic_DNA"/>
</dbReference>
<dbReference type="OrthoDB" id="5430844at2"/>
<name>A0A7X5BYX4_9BACL</name>
<dbReference type="AlphaFoldDB" id="A0A7X5BYX4"/>
<sequence length="310" mass="34109">MTQTTIDTYYEAFGLKLTSEFVLPETIRCQEQNHRADVEISRADLSADWARADVYQRFYAAHEDGILFHVPDLAVFSIQSGCRIIVSPVQGADERSIRMYLLGTCMGVILMQRGFLTLHGSTVVIDGLAYAFVGHSGVGKSTLAAAFAIKGYSLMTDDVIAVASRNGMAPAVTPGYPQQKLWQESLHALGMQSDDYAPLYGTDSKLAVPIANNYCSVEVPLGGVFELLPVQEKSLTITQVRGLSCFPLLLNHTYRNLLIPLLKKEQAHFTASTHVISHCPIHQVKRPFTGCDALYLADNIVQSIRKEKVG</sequence>
<keyword evidence="2" id="KW-1185">Reference proteome</keyword>
<dbReference type="RefSeq" id="WP_161698146.1">
    <property type="nucleotide sequence ID" value="NZ_JAAAMU010000005.1"/>
</dbReference>
<organism evidence="1 2">
    <name type="scientific">Paenibacillus sacheonensis</name>
    <dbReference type="NCBI Taxonomy" id="742054"/>
    <lineage>
        <taxon>Bacteria</taxon>
        <taxon>Bacillati</taxon>
        <taxon>Bacillota</taxon>
        <taxon>Bacilli</taxon>
        <taxon>Bacillales</taxon>
        <taxon>Paenibacillaceae</taxon>
        <taxon>Paenibacillus</taxon>
    </lineage>
</organism>
<dbReference type="Proteomes" id="UP000558113">
    <property type="component" value="Unassembled WGS sequence"/>
</dbReference>